<evidence type="ECO:0000256" key="4">
    <source>
        <dbReference type="ARBA" id="ARBA00022490"/>
    </source>
</evidence>
<sequence length="173" mass="20015">MEEVVLVNPKDDEVGTMEKMEAHLNGVLHRAFSVLVYNSEGQMLLQKRAQSKYHSGGLWTNACCSHPKPGEDNAAAAKRRLIEELGINADPEYLYKFIYKAKLDNNLTEHEYDHVFTCITDQQPHLNKAEAEDYKYVDMKELFENIDANPDEYTFWFRMIAENLKNRSEIPAN</sequence>
<dbReference type="GO" id="GO:0009240">
    <property type="term" value="P:isopentenyl diphosphate biosynthetic process"/>
    <property type="evidence" value="ECO:0007669"/>
    <property type="project" value="TreeGrafter"/>
</dbReference>
<evidence type="ECO:0000256" key="8">
    <source>
        <dbReference type="ARBA" id="ARBA00023229"/>
    </source>
</evidence>
<keyword evidence="4" id="KW-0963">Cytoplasm</keyword>
<evidence type="ECO:0000256" key="1">
    <source>
        <dbReference type="ARBA" id="ARBA00004826"/>
    </source>
</evidence>
<keyword evidence="8" id="KW-0414">Isoprene biosynthesis</keyword>
<dbReference type="SUPFAM" id="SSF55811">
    <property type="entry name" value="Nudix"/>
    <property type="match status" value="1"/>
</dbReference>
<dbReference type="Gene3D" id="3.90.79.10">
    <property type="entry name" value="Nucleoside Triphosphate Pyrophosphohydrolase"/>
    <property type="match status" value="1"/>
</dbReference>
<dbReference type="RefSeq" id="WP_205720558.1">
    <property type="nucleotide sequence ID" value="NZ_CP070608.1"/>
</dbReference>
<dbReference type="InterPro" id="IPR015797">
    <property type="entry name" value="NUDIX_hydrolase-like_dom_sf"/>
</dbReference>
<evidence type="ECO:0000313" key="14">
    <source>
        <dbReference type="Proteomes" id="UP000662783"/>
    </source>
</evidence>
<dbReference type="EC" id="5.3.3.2" evidence="3 10"/>
<evidence type="ECO:0000256" key="7">
    <source>
        <dbReference type="ARBA" id="ARBA00023211"/>
    </source>
</evidence>
<keyword evidence="6" id="KW-0460">Magnesium</keyword>
<dbReference type="PANTHER" id="PTHR10885">
    <property type="entry name" value="ISOPENTENYL-DIPHOSPHATE DELTA-ISOMERASE"/>
    <property type="match status" value="1"/>
</dbReference>
<dbReference type="GO" id="GO:0004452">
    <property type="term" value="F:isopentenyl-diphosphate delta-isomerase activity"/>
    <property type="evidence" value="ECO:0007669"/>
    <property type="project" value="UniProtKB-UniRule"/>
</dbReference>
<evidence type="ECO:0000313" key="13">
    <source>
        <dbReference type="EMBL" id="QSE96045.1"/>
    </source>
</evidence>
<evidence type="ECO:0000256" key="3">
    <source>
        <dbReference type="ARBA" id="ARBA00012057"/>
    </source>
</evidence>
<protein>
    <recommendedName>
        <fullName evidence="3 10">Isopentenyl-diphosphate delta-isomerase</fullName>
        <ecNumber evidence="3 10">5.3.3.2</ecNumber>
    </recommendedName>
</protein>
<dbReference type="Pfam" id="PF00293">
    <property type="entry name" value="NUDIX"/>
    <property type="match status" value="1"/>
</dbReference>
<dbReference type="NCBIfam" id="NF002995">
    <property type="entry name" value="PRK03759.1"/>
    <property type="match status" value="1"/>
</dbReference>
<dbReference type="GO" id="GO:0046872">
    <property type="term" value="F:metal ion binding"/>
    <property type="evidence" value="ECO:0007669"/>
    <property type="project" value="UniProtKB-KW"/>
</dbReference>
<dbReference type="PANTHER" id="PTHR10885:SF0">
    <property type="entry name" value="ISOPENTENYL-DIPHOSPHATE DELTA-ISOMERASE"/>
    <property type="match status" value="1"/>
</dbReference>
<reference evidence="13" key="1">
    <citation type="submission" date="2021-02" db="EMBL/GenBank/DDBJ databases">
        <title>Fulvivirga sp. S481 isolated from sea water.</title>
        <authorList>
            <person name="Bae S.S."/>
            <person name="Baek K."/>
        </authorList>
    </citation>
    <scope>NUCLEOTIDE SEQUENCE</scope>
    <source>
        <strain evidence="13">S481</strain>
    </source>
</reference>
<dbReference type="InterPro" id="IPR000086">
    <property type="entry name" value="NUDIX_hydrolase_dom"/>
</dbReference>
<dbReference type="InterPro" id="IPR011876">
    <property type="entry name" value="IsopentenylPP_isomerase_typ1"/>
</dbReference>
<dbReference type="NCBIfam" id="TIGR02150">
    <property type="entry name" value="IPP_isom_1"/>
    <property type="match status" value="1"/>
</dbReference>
<comment type="pathway">
    <text evidence="1">Isoprenoid biosynthesis; dimethylallyl diphosphate biosynthesis; dimethylallyl diphosphate from isopentenyl diphosphate: step 1/1.</text>
</comment>
<name>A0A974WE34_9BACT</name>
<evidence type="ECO:0000259" key="12">
    <source>
        <dbReference type="PROSITE" id="PS51462"/>
    </source>
</evidence>
<organism evidence="13 14">
    <name type="scientific">Fulvivirga lutea</name>
    <dbReference type="NCBI Taxonomy" id="2810512"/>
    <lineage>
        <taxon>Bacteria</taxon>
        <taxon>Pseudomonadati</taxon>
        <taxon>Bacteroidota</taxon>
        <taxon>Cytophagia</taxon>
        <taxon>Cytophagales</taxon>
        <taxon>Fulvivirgaceae</taxon>
        <taxon>Fulvivirga</taxon>
    </lineage>
</organism>
<keyword evidence="5" id="KW-0479">Metal-binding</keyword>
<dbReference type="EMBL" id="CP070608">
    <property type="protein sequence ID" value="QSE96045.1"/>
    <property type="molecule type" value="Genomic_DNA"/>
</dbReference>
<evidence type="ECO:0000256" key="5">
    <source>
        <dbReference type="ARBA" id="ARBA00022723"/>
    </source>
</evidence>
<accession>A0A974WE34</accession>
<dbReference type="PROSITE" id="PS51462">
    <property type="entry name" value="NUDIX"/>
    <property type="match status" value="1"/>
</dbReference>
<evidence type="ECO:0000256" key="11">
    <source>
        <dbReference type="PIRSR" id="PIRSR018427-1"/>
    </source>
</evidence>
<gene>
    <name evidence="13" type="primary">idi</name>
    <name evidence="13" type="ORF">JR347_10500</name>
</gene>
<evidence type="ECO:0000256" key="9">
    <source>
        <dbReference type="ARBA" id="ARBA00023235"/>
    </source>
</evidence>
<dbReference type="HAMAP" id="MF_00202">
    <property type="entry name" value="Idi"/>
    <property type="match status" value="1"/>
</dbReference>
<evidence type="ECO:0000256" key="10">
    <source>
        <dbReference type="NCBIfam" id="TIGR02150"/>
    </source>
</evidence>
<evidence type="ECO:0000256" key="2">
    <source>
        <dbReference type="ARBA" id="ARBA00007579"/>
    </source>
</evidence>
<evidence type="ECO:0000256" key="6">
    <source>
        <dbReference type="ARBA" id="ARBA00022842"/>
    </source>
</evidence>
<comment type="similarity">
    <text evidence="2">Belongs to the IPP isomerase type 1 family.</text>
</comment>
<dbReference type="InterPro" id="IPR056375">
    <property type="entry name" value="Idi_bact"/>
</dbReference>
<feature type="active site" evidence="11">
    <location>
        <position position="111"/>
    </location>
</feature>
<dbReference type="Proteomes" id="UP000662783">
    <property type="component" value="Chromosome"/>
</dbReference>
<feature type="active site" evidence="11">
    <location>
        <position position="64"/>
    </location>
</feature>
<keyword evidence="14" id="KW-1185">Reference proteome</keyword>
<dbReference type="GO" id="GO:0005737">
    <property type="term" value="C:cytoplasm"/>
    <property type="evidence" value="ECO:0007669"/>
    <property type="project" value="TreeGrafter"/>
</dbReference>
<dbReference type="KEGG" id="fuv:JR347_10500"/>
<feature type="domain" description="Nudix hydrolase" evidence="12">
    <location>
        <begin position="27"/>
        <end position="159"/>
    </location>
</feature>
<dbReference type="AlphaFoldDB" id="A0A974WE34"/>
<keyword evidence="9 13" id="KW-0413">Isomerase</keyword>
<proteinExistence type="inferred from homology"/>
<dbReference type="CDD" id="cd02885">
    <property type="entry name" value="NUDIX_IPP_Isomerase"/>
    <property type="match status" value="1"/>
</dbReference>
<keyword evidence="7" id="KW-0464">Manganese</keyword>
<dbReference type="PIRSF" id="PIRSF018427">
    <property type="entry name" value="Isopntndiph_ism"/>
    <property type="match status" value="1"/>
</dbReference>